<dbReference type="SUPFAM" id="SSF51445">
    <property type="entry name" value="(Trans)glycosidases"/>
    <property type="match status" value="1"/>
</dbReference>
<sequence length="300" mass="32966">MSSTLTIHVLSIVASRHYQIGITKVQLNIGVNCGMAAEQLPSPDMVVQLFKNYSIGKVRLPEPNSAVLEALENSGIDVTLCIKNEDLPSIASSAKAAETWSIKHVEPYIPLMNFQYITAGNEVFPGDLAKYVLPGMRNIQNIINSYEYTGLRVCTVVGIATLGSLDPTLSGAFADKARADMVGIINLLLKTSSPLLANVYTYFAFASDPDHVRLDYVQFTATRPLVQDSNLSYSNMLDEFFVDTVVCESGWPSAGDELWATPLLAQTYNQNFNQKQVGVDRHWGLFYSDGTPVCPVQRVD</sequence>
<protein>
    <recommendedName>
        <fullName evidence="3">glucan endo-1,3-beta-D-glucosidase</fullName>
        <ecNumber evidence="3">3.2.1.39</ecNumber>
    </recommendedName>
</protein>
<dbReference type="Pfam" id="PF00332">
    <property type="entry name" value="Glyco_hydro_17"/>
    <property type="match status" value="1"/>
</dbReference>
<evidence type="ECO:0000256" key="3">
    <source>
        <dbReference type="ARBA" id="ARBA00012780"/>
    </source>
</evidence>
<comment type="similarity">
    <text evidence="2 6">Belongs to the glycosyl hydrolase 17 family.</text>
</comment>
<evidence type="ECO:0000313" key="8">
    <source>
        <dbReference type="Proteomes" id="UP001634007"/>
    </source>
</evidence>
<evidence type="ECO:0000256" key="2">
    <source>
        <dbReference type="ARBA" id="ARBA00008773"/>
    </source>
</evidence>
<organism evidence="7 8">
    <name type="scientific">Eucalyptus globulus</name>
    <name type="common">Tasmanian blue gum</name>
    <dbReference type="NCBI Taxonomy" id="34317"/>
    <lineage>
        <taxon>Eukaryota</taxon>
        <taxon>Viridiplantae</taxon>
        <taxon>Streptophyta</taxon>
        <taxon>Embryophyta</taxon>
        <taxon>Tracheophyta</taxon>
        <taxon>Spermatophyta</taxon>
        <taxon>Magnoliopsida</taxon>
        <taxon>eudicotyledons</taxon>
        <taxon>Gunneridae</taxon>
        <taxon>Pentapetalae</taxon>
        <taxon>rosids</taxon>
        <taxon>malvids</taxon>
        <taxon>Myrtales</taxon>
        <taxon>Myrtaceae</taxon>
        <taxon>Myrtoideae</taxon>
        <taxon>Eucalypteae</taxon>
        <taxon>Eucalyptus</taxon>
    </lineage>
</organism>
<gene>
    <name evidence="7" type="ORF">ACJRO7_010174</name>
</gene>
<dbReference type="Proteomes" id="UP001634007">
    <property type="component" value="Unassembled WGS sequence"/>
</dbReference>
<keyword evidence="5" id="KW-0326">Glycosidase</keyword>
<dbReference type="AlphaFoldDB" id="A0ABD3LBX4"/>
<accession>A0ABD3LBX4</accession>
<dbReference type="InterPro" id="IPR000490">
    <property type="entry name" value="Glyco_hydro_17"/>
</dbReference>
<evidence type="ECO:0000313" key="7">
    <source>
        <dbReference type="EMBL" id="KAL3749038.1"/>
    </source>
</evidence>
<dbReference type="EMBL" id="JBJKBG010000002">
    <property type="protein sequence ID" value="KAL3749038.1"/>
    <property type="molecule type" value="Genomic_DNA"/>
</dbReference>
<dbReference type="Gene3D" id="3.20.20.80">
    <property type="entry name" value="Glycosidases"/>
    <property type="match status" value="1"/>
</dbReference>
<name>A0ABD3LBX4_EUCGL</name>
<reference evidence="7 8" key="1">
    <citation type="submission" date="2024-11" db="EMBL/GenBank/DDBJ databases">
        <title>Chromosome-level genome assembly of Eucalyptus globulus Labill. provides insights into its genome evolution.</title>
        <authorList>
            <person name="Li X."/>
        </authorList>
    </citation>
    <scope>NUCLEOTIDE SEQUENCE [LARGE SCALE GENOMIC DNA]</scope>
    <source>
        <strain evidence="7">CL2024</strain>
        <tissue evidence="7">Fresh tender leaves</tissue>
    </source>
</reference>
<evidence type="ECO:0000256" key="6">
    <source>
        <dbReference type="RuleBase" id="RU004335"/>
    </source>
</evidence>
<comment type="caution">
    <text evidence="7">The sequence shown here is derived from an EMBL/GenBank/DDBJ whole genome shotgun (WGS) entry which is preliminary data.</text>
</comment>
<keyword evidence="8" id="KW-1185">Reference proteome</keyword>
<dbReference type="InterPro" id="IPR017853">
    <property type="entry name" value="GH"/>
</dbReference>
<evidence type="ECO:0000256" key="5">
    <source>
        <dbReference type="ARBA" id="ARBA00023295"/>
    </source>
</evidence>
<dbReference type="EC" id="3.2.1.39" evidence="3"/>
<comment type="catalytic activity">
    <reaction evidence="1">
        <text>Hydrolysis of (1-&gt;3)-beta-D-glucosidic linkages in (1-&gt;3)-beta-D-glucans.</text>
        <dbReference type="EC" id="3.2.1.39"/>
    </reaction>
</comment>
<evidence type="ECO:0000256" key="1">
    <source>
        <dbReference type="ARBA" id="ARBA00000382"/>
    </source>
</evidence>
<proteinExistence type="inferred from homology"/>
<dbReference type="GO" id="GO:0042973">
    <property type="term" value="F:glucan endo-1,3-beta-D-glucosidase activity"/>
    <property type="evidence" value="ECO:0007669"/>
    <property type="project" value="UniProtKB-EC"/>
</dbReference>
<keyword evidence="4" id="KW-0378">Hydrolase</keyword>
<dbReference type="InterPro" id="IPR044965">
    <property type="entry name" value="Glyco_hydro_17_plant"/>
</dbReference>
<evidence type="ECO:0000256" key="4">
    <source>
        <dbReference type="ARBA" id="ARBA00022801"/>
    </source>
</evidence>
<dbReference type="PANTHER" id="PTHR32227">
    <property type="entry name" value="GLUCAN ENDO-1,3-BETA-GLUCOSIDASE BG1-RELATED-RELATED"/>
    <property type="match status" value="1"/>
</dbReference>